<keyword evidence="3" id="KW-1185">Reference proteome</keyword>
<dbReference type="PANTHER" id="PTHR43798">
    <property type="entry name" value="MONOACYLGLYCEROL LIPASE"/>
    <property type="match status" value="1"/>
</dbReference>
<dbReference type="RefSeq" id="WP_311595656.1">
    <property type="nucleotide sequence ID" value="NZ_JAVREM010000003.1"/>
</dbReference>
<sequence length="282" mass="29475">MSTVNVKGITVGYEDAGGDRPDLTPLLLVHGHPFDRSMWAPQLATFAATGRRVIAPDLRGYGETTVVPGVVTLTDHARDLAALLDALDVPRCVLGGLSMGGQIVMEFQRLYPGRAAALLLADTSAAADTEDGRARRRATADRLLAEGMDGYAHEVLPRMMAPYNIQALPSVAAHVLRMMRGAHPEGAAAALRGRALRPDYRATLAGVTVPTLVLVGADDEFTPVIDAQDIQGRVAGARLVVVPGAGHLPNLERPDDVDAALADLLAGLPAPAVAAQPPTGNS</sequence>
<dbReference type="Pfam" id="PF12697">
    <property type="entry name" value="Abhydrolase_6"/>
    <property type="match status" value="1"/>
</dbReference>
<dbReference type="PRINTS" id="PR00412">
    <property type="entry name" value="EPOXHYDRLASE"/>
</dbReference>
<keyword evidence="2" id="KW-0378">Hydrolase</keyword>
<accession>A0ABU2LJ04</accession>
<gene>
    <name evidence="2" type="ORF">RNC47_04310</name>
</gene>
<feature type="domain" description="AB hydrolase-1" evidence="1">
    <location>
        <begin position="26"/>
        <end position="259"/>
    </location>
</feature>
<reference evidence="3" key="1">
    <citation type="submission" date="2023-07" db="EMBL/GenBank/DDBJ databases">
        <title>30 novel species of actinomycetes from the DSMZ collection.</title>
        <authorList>
            <person name="Nouioui I."/>
        </authorList>
    </citation>
    <scope>NUCLEOTIDE SEQUENCE [LARGE SCALE GENOMIC DNA]</scope>
    <source>
        <strain evidence="3">DSM 44918</strain>
    </source>
</reference>
<dbReference type="InterPro" id="IPR050266">
    <property type="entry name" value="AB_hydrolase_sf"/>
</dbReference>
<dbReference type="InterPro" id="IPR029058">
    <property type="entry name" value="AB_hydrolase_fold"/>
</dbReference>
<dbReference type="SUPFAM" id="SSF53474">
    <property type="entry name" value="alpha/beta-Hydrolases"/>
    <property type="match status" value="1"/>
</dbReference>
<dbReference type="Proteomes" id="UP001183420">
    <property type="component" value="Unassembled WGS sequence"/>
</dbReference>
<dbReference type="InterPro" id="IPR000639">
    <property type="entry name" value="Epox_hydrolase-like"/>
</dbReference>
<evidence type="ECO:0000313" key="2">
    <source>
        <dbReference type="EMBL" id="MDT0317561.1"/>
    </source>
</evidence>
<name>A0ABU2LJ04_9ACTN</name>
<protein>
    <submittedName>
        <fullName evidence="2">Alpha/beta fold hydrolase</fullName>
    </submittedName>
</protein>
<dbReference type="EMBL" id="JAVREM010000003">
    <property type="protein sequence ID" value="MDT0317561.1"/>
    <property type="molecule type" value="Genomic_DNA"/>
</dbReference>
<dbReference type="InterPro" id="IPR000073">
    <property type="entry name" value="AB_hydrolase_1"/>
</dbReference>
<dbReference type="Gene3D" id="3.40.50.1820">
    <property type="entry name" value="alpha/beta hydrolase"/>
    <property type="match status" value="1"/>
</dbReference>
<evidence type="ECO:0000259" key="1">
    <source>
        <dbReference type="Pfam" id="PF12697"/>
    </source>
</evidence>
<proteinExistence type="predicted"/>
<dbReference type="GO" id="GO:0016787">
    <property type="term" value="F:hydrolase activity"/>
    <property type="evidence" value="ECO:0007669"/>
    <property type="project" value="UniProtKB-KW"/>
</dbReference>
<comment type="caution">
    <text evidence="2">The sequence shown here is derived from an EMBL/GenBank/DDBJ whole genome shotgun (WGS) entry which is preliminary data.</text>
</comment>
<dbReference type="PRINTS" id="PR00111">
    <property type="entry name" value="ABHYDROLASE"/>
</dbReference>
<evidence type="ECO:0000313" key="3">
    <source>
        <dbReference type="Proteomes" id="UP001183420"/>
    </source>
</evidence>
<organism evidence="2 3">
    <name type="scientific">Streptomyces millisiae</name>
    <dbReference type="NCBI Taxonomy" id="3075542"/>
    <lineage>
        <taxon>Bacteria</taxon>
        <taxon>Bacillati</taxon>
        <taxon>Actinomycetota</taxon>
        <taxon>Actinomycetes</taxon>
        <taxon>Kitasatosporales</taxon>
        <taxon>Streptomycetaceae</taxon>
        <taxon>Streptomyces</taxon>
    </lineage>
</organism>